<protein>
    <submittedName>
        <fullName evidence="2">Uncharacterized protein</fullName>
    </submittedName>
</protein>
<gene>
    <name evidence="2" type="ORF">L596_002987</name>
</gene>
<dbReference type="AlphaFoldDB" id="A0A4U8USQ9"/>
<evidence type="ECO:0000256" key="1">
    <source>
        <dbReference type="SAM" id="MobiDB-lite"/>
    </source>
</evidence>
<organism evidence="2 3">
    <name type="scientific">Steinernema carpocapsae</name>
    <name type="common">Entomopathogenic nematode</name>
    <dbReference type="NCBI Taxonomy" id="34508"/>
    <lineage>
        <taxon>Eukaryota</taxon>
        <taxon>Metazoa</taxon>
        <taxon>Ecdysozoa</taxon>
        <taxon>Nematoda</taxon>
        <taxon>Chromadorea</taxon>
        <taxon>Rhabditida</taxon>
        <taxon>Tylenchina</taxon>
        <taxon>Panagrolaimomorpha</taxon>
        <taxon>Strongyloidoidea</taxon>
        <taxon>Steinernematidae</taxon>
        <taxon>Steinernema</taxon>
    </lineage>
</organism>
<evidence type="ECO:0000313" key="3">
    <source>
        <dbReference type="Proteomes" id="UP000298663"/>
    </source>
</evidence>
<accession>A0A4U8USQ9</accession>
<reference evidence="2 3" key="2">
    <citation type="journal article" date="2019" name="G3 (Bethesda)">
        <title>Hybrid Assembly of the Genome of the Entomopathogenic Nematode Steinernema carpocapsae Identifies the X-Chromosome.</title>
        <authorList>
            <person name="Serra L."/>
            <person name="Macchietto M."/>
            <person name="Macias-Munoz A."/>
            <person name="McGill C.J."/>
            <person name="Rodriguez I.M."/>
            <person name="Rodriguez B."/>
            <person name="Murad R."/>
            <person name="Mortazavi A."/>
        </authorList>
    </citation>
    <scope>NUCLEOTIDE SEQUENCE [LARGE SCALE GENOMIC DNA]</scope>
    <source>
        <strain evidence="2 3">ALL</strain>
    </source>
</reference>
<keyword evidence="3" id="KW-1185">Reference proteome</keyword>
<dbReference type="EMBL" id="AZBU02000001">
    <property type="protein sequence ID" value="TMS35625.1"/>
    <property type="molecule type" value="Genomic_DNA"/>
</dbReference>
<reference evidence="2 3" key="1">
    <citation type="journal article" date="2015" name="Genome Biol.">
        <title>Comparative genomics of Steinernema reveals deeply conserved gene regulatory networks.</title>
        <authorList>
            <person name="Dillman A.R."/>
            <person name="Macchietto M."/>
            <person name="Porter C.F."/>
            <person name="Rogers A."/>
            <person name="Williams B."/>
            <person name="Antoshechkin I."/>
            <person name="Lee M.M."/>
            <person name="Goodwin Z."/>
            <person name="Lu X."/>
            <person name="Lewis E.E."/>
            <person name="Goodrich-Blair H."/>
            <person name="Stock S.P."/>
            <person name="Adams B.J."/>
            <person name="Sternberg P.W."/>
            <person name="Mortazavi A."/>
        </authorList>
    </citation>
    <scope>NUCLEOTIDE SEQUENCE [LARGE SCALE GENOMIC DNA]</scope>
    <source>
        <strain evidence="2 3">ALL</strain>
    </source>
</reference>
<dbReference type="Proteomes" id="UP000298663">
    <property type="component" value="Unassembled WGS sequence"/>
</dbReference>
<dbReference type="OrthoDB" id="49395at2759"/>
<evidence type="ECO:0000313" key="2">
    <source>
        <dbReference type="EMBL" id="TMS35625.1"/>
    </source>
</evidence>
<feature type="region of interest" description="Disordered" evidence="1">
    <location>
        <begin position="80"/>
        <end position="100"/>
    </location>
</feature>
<sequence>MENSQNSVDFHLSAEYRKLVNEVKAKDKKIVQLTEQLDTSRILNEQEQRLMTSSYYKMLNDRHADISLGAVGATLCADGSLSAGSGGSENSKWPITTTTR</sequence>
<feature type="compositionally biased region" description="Polar residues" evidence="1">
    <location>
        <begin position="89"/>
        <end position="100"/>
    </location>
</feature>
<name>A0A4U8USQ9_STECR</name>
<proteinExistence type="predicted"/>
<comment type="caution">
    <text evidence="2">The sequence shown here is derived from an EMBL/GenBank/DDBJ whole genome shotgun (WGS) entry which is preliminary data.</text>
</comment>